<dbReference type="PANTHER" id="PTHR28180">
    <property type="entry name" value="CONSERVED MITOCHONDRIAL PROTEIN-RELATED"/>
    <property type="match status" value="1"/>
</dbReference>
<dbReference type="AlphaFoldDB" id="A0A286UMC3"/>
<dbReference type="InParanoid" id="A0A286UMC3"/>
<comment type="caution">
    <text evidence="2">The sequence shown here is derived from an EMBL/GenBank/DDBJ whole genome shotgun (WGS) entry which is preliminary data.</text>
</comment>
<feature type="region of interest" description="Disordered" evidence="1">
    <location>
        <begin position="199"/>
        <end position="226"/>
    </location>
</feature>
<sequence length="310" mass="33975">MSSVKLSPVLKQLLAQRHPQSFASPPKHILYSVLEHTRAEAKQHGALNGWLVLSTCTLLTANTPGAVGDLYRFASSKNGTSQTRLELAAAIDVAAKMREAALKSSIFVGVPRTILAMAAMTEAFEDDVKNGLRKESHRTVTPANVDNFVNRGHALWKSIYEPHAEKLYNKLGSYHPDFITFIIQAYGIVLAPFAYPPNTSNTSDPTDPTNPTNPEKEKEKEKEQGDLTRTLGSVVGTACLRAETHVGPQLTSHVFGLLKARSSEPSSSLLSAEDRWLSSDEGTEWVVRSVDRIYDVARGYEGEMGEKAKL</sequence>
<evidence type="ECO:0000313" key="2">
    <source>
        <dbReference type="EMBL" id="PAV20730.1"/>
    </source>
</evidence>
<dbReference type="Gene3D" id="1.20.1290.10">
    <property type="entry name" value="AhpD-like"/>
    <property type="match status" value="1"/>
</dbReference>
<feature type="compositionally biased region" description="Low complexity" evidence="1">
    <location>
        <begin position="199"/>
        <end position="213"/>
    </location>
</feature>
<evidence type="ECO:0000313" key="3">
    <source>
        <dbReference type="Proteomes" id="UP000217199"/>
    </source>
</evidence>
<name>A0A286UMC3_9AGAM</name>
<feature type="compositionally biased region" description="Basic and acidic residues" evidence="1">
    <location>
        <begin position="214"/>
        <end position="226"/>
    </location>
</feature>
<dbReference type="EMBL" id="NBII01000003">
    <property type="protein sequence ID" value="PAV20730.1"/>
    <property type="molecule type" value="Genomic_DNA"/>
</dbReference>
<evidence type="ECO:0000256" key="1">
    <source>
        <dbReference type="SAM" id="MobiDB-lite"/>
    </source>
</evidence>
<dbReference type="InterPro" id="IPR052999">
    <property type="entry name" value="PTS1_Protein"/>
</dbReference>
<dbReference type="Proteomes" id="UP000217199">
    <property type="component" value="Unassembled WGS sequence"/>
</dbReference>
<gene>
    <name evidence="2" type="ORF">PNOK_0335700</name>
</gene>
<organism evidence="2 3">
    <name type="scientific">Pyrrhoderma noxium</name>
    <dbReference type="NCBI Taxonomy" id="2282107"/>
    <lineage>
        <taxon>Eukaryota</taxon>
        <taxon>Fungi</taxon>
        <taxon>Dikarya</taxon>
        <taxon>Basidiomycota</taxon>
        <taxon>Agaricomycotina</taxon>
        <taxon>Agaricomycetes</taxon>
        <taxon>Hymenochaetales</taxon>
        <taxon>Hymenochaetaceae</taxon>
        <taxon>Pyrrhoderma</taxon>
    </lineage>
</organism>
<keyword evidence="3" id="KW-1185">Reference proteome</keyword>
<proteinExistence type="predicted"/>
<dbReference type="OrthoDB" id="5392202at2759"/>
<dbReference type="PANTHER" id="PTHR28180:SF2">
    <property type="entry name" value="PEROXISOMAL PROTEIN 2"/>
    <property type="match status" value="1"/>
</dbReference>
<reference evidence="2 3" key="1">
    <citation type="journal article" date="2017" name="Mol. Ecol.">
        <title>Comparative and population genomic landscape of Phellinus noxius: A hypervariable fungus causing root rot in trees.</title>
        <authorList>
            <person name="Chung C.L."/>
            <person name="Lee T.J."/>
            <person name="Akiba M."/>
            <person name="Lee H.H."/>
            <person name="Kuo T.H."/>
            <person name="Liu D."/>
            <person name="Ke H.M."/>
            <person name="Yokoi T."/>
            <person name="Roa M.B."/>
            <person name="Lu M.J."/>
            <person name="Chang Y.Y."/>
            <person name="Ann P.J."/>
            <person name="Tsai J.N."/>
            <person name="Chen C.Y."/>
            <person name="Tzean S.S."/>
            <person name="Ota Y."/>
            <person name="Hattori T."/>
            <person name="Sahashi N."/>
            <person name="Liou R.F."/>
            <person name="Kikuchi T."/>
            <person name="Tsai I.J."/>
        </authorList>
    </citation>
    <scope>NUCLEOTIDE SEQUENCE [LARGE SCALE GENOMIC DNA]</scope>
    <source>
        <strain evidence="2 3">FFPRI411160</strain>
    </source>
</reference>
<dbReference type="SUPFAM" id="SSF69118">
    <property type="entry name" value="AhpD-like"/>
    <property type="match status" value="1"/>
</dbReference>
<dbReference type="InterPro" id="IPR029032">
    <property type="entry name" value="AhpD-like"/>
</dbReference>
<protein>
    <submittedName>
        <fullName evidence="2">Conserved mitochondrial</fullName>
    </submittedName>
</protein>
<accession>A0A286UMC3</accession>
<dbReference type="STRING" id="2282107.A0A286UMC3"/>